<proteinExistence type="predicted"/>
<protein>
    <submittedName>
        <fullName evidence="2">ArsR family transcriptional regulator</fullName>
    </submittedName>
</protein>
<gene>
    <name evidence="2" type="ORF">ENM42_02235</name>
</gene>
<accession>A0A7C5U743</accession>
<dbReference type="InterPro" id="IPR013324">
    <property type="entry name" value="RNA_pol_sigma_r3/r4-like"/>
</dbReference>
<dbReference type="InterPro" id="IPR007050">
    <property type="entry name" value="HTH_bacterioopsin"/>
</dbReference>
<reference evidence="2" key="1">
    <citation type="journal article" date="2020" name="mSystems">
        <title>Genome- and Community-Level Interaction Insights into Carbon Utilization and Element Cycling Functions of Hydrothermarchaeota in Hydrothermal Sediment.</title>
        <authorList>
            <person name="Zhou Z."/>
            <person name="Liu Y."/>
            <person name="Xu W."/>
            <person name="Pan J."/>
            <person name="Luo Z.H."/>
            <person name="Li M."/>
        </authorList>
    </citation>
    <scope>NUCLEOTIDE SEQUENCE [LARGE SCALE GENOMIC DNA]</scope>
    <source>
        <strain evidence="2">SpSt-1084</strain>
    </source>
</reference>
<name>A0A7C5U743_CALS0</name>
<feature type="domain" description="HTH bat-type" evidence="1">
    <location>
        <begin position="149"/>
        <end position="200"/>
    </location>
</feature>
<dbReference type="Gene3D" id="1.10.10.10">
    <property type="entry name" value="Winged helix-like DNA-binding domain superfamily/Winged helix DNA-binding domain"/>
    <property type="match status" value="1"/>
</dbReference>
<dbReference type="EMBL" id="DRXS01000122">
    <property type="protein sequence ID" value="HHR40627.1"/>
    <property type="molecule type" value="Genomic_DNA"/>
</dbReference>
<evidence type="ECO:0000259" key="1">
    <source>
        <dbReference type="Pfam" id="PF04967"/>
    </source>
</evidence>
<organism evidence="2">
    <name type="scientific">Caldiarchaeum subterraneum</name>
    <dbReference type="NCBI Taxonomy" id="311458"/>
    <lineage>
        <taxon>Archaea</taxon>
        <taxon>Nitrososphaerota</taxon>
        <taxon>Candidatus Caldarchaeales</taxon>
        <taxon>Candidatus Caldarchaeaceae</taxon>
        <taxon>Candidatus Caldarchaeum</taxon>
    </lineage>
</organism>
<dbReference type="AlphaFoldDB" id="A0A7C5U743"/>
<comment type="caution">
    <text evidence="2">The sequence shown here is derived from an EMBL/GenBank/DDBJ whole genome shotgun (WGS) entry which is preliminary data.</text>
</comment>
<dbReference type="SUPFAM" id="SSF88659">
    <property type="entry name" value="Sigma3 and sigma4 domains of RNA polymerase sigma factors"/>
    <property type="match status" value="1"/>
</dbReference>
<evidence type="ECO:0000313" key="2">
    <source>
        <dbReference type="EMBL" id="HHR40627.1"/>
    </source>
</evidence>
<dbReference type="PANTHER" id="PTHR34236:SF1">
    <property type="entry name" value="DIMETHYL SULFOXIDE REDUCTASE TRANSCRIPTIONAL ACTIVATOR"/>
    <property type="match status" value="1"/>
</dbReference>
<dbReference type="Pfam" id="PF04967">
    <property type="entry name" value="HTH_10"/>
    <property type="match status" value="1"/>
</dbReference>
<sequence>MLWLRGLRGSPCFFTVVIRNSNCRVVEMLLSRNVEGSFRSVRVGERVSSHLIQLSKPLASLENRPPDVTIYRMGRNFLWVDSPSCKSCEVIATNPAIPTNITLVRDTGVVVSFISPGPLVCKKIMDEMKARGLEVERLSRRSLDLKQFLTRRQREVLYTAFSMGYFSYSRETTLGALAKTLGLSKSTVSRHLRAAVRKLAITTSRDQP</sequence>
<dbReference type="InterPro" id="IPR036388">
    <property type="entry name" value="WH-like_DNA-bd_sf"/>
</dbReference>
<dbReference type="PANTHER" id="PTHR34236">
    <property type="entry name" value="DIMETHYL SULFOXIDE REDUCTASE TRANSCRIPTIONAL ACTIVATOR"/>
    <property type="match status" value="1"/>
</dbReference>